<organism evidence="1 2">
    <name type="scientific">Rhizobium binae</name>
    <dbReference type="NCBI Taxonomy" id="1138190"/>
    <lineage>
        <taxon>Bacteria</taxon>
        <taxon>Pseudomonadati</taxon>
        <taxon>Pseudomonadota</taxon>
        <taxon>Alphaproteobacteria</taxon>
        <taxon>Hyphomicrobiales</taxon>
        <taxon>Rhizobiaceae</taxon>
        <taxon>Rhizobium/Agrobacterium group</taxon>
        <taxon>Rhizobium</taxon>
    </lineage>
</organism>
<evidence type="ECO:0000313" key="2">
    <source>
        <dbReference type="Proteomes" id="UP001549077"/>
    </source>
</evidence>
<comment type="caution">
    <text evidence="1">The sequence shown here is derived from an EMBL/GenBank/DDBJ whole genome shotgun (WGS) entry which is preliminary data.</text>
</comment>
<gene>
    <name evidence="1" type="ORF">ABID08_004964</name>
</gene>
<dbReference type="Proteomes" id="UP001549077">
    <property type="component" value="Unassembled WGS sequence"/>
</dbReference>
<dbReference type="RefSeq" id="WP_246735314.1">
    <property type="nucleotide sequence ID" value="NZ_CP071604.1"/>
</dbReference>
<dbReference type="GeneID" id="91147567"/>
<reference evidence="1 2" key="1">
    <citation type="submission" date="2024-06" db="EMBL/GenBank/DDBJ databases">
        <title>Genomic Encyclopedia of Type Strains, Phase IV (KMG-IV): sequencing the most valuable type-strain genomes for metagenomic binning, comparative biology and taxonomic classification.</title>
        <authorList>
            <person name="Goeker M."/>
        </authorList>
    </citation>
    <scope>NUCLEOTIDE SEQUENCE [LARGE SCALE GENOMIC DNA]</scope>
    <source>
        <strain evidence="1 2">DSM 29288</strain>
    </source>
</reference>
<keyword evidence="2" id="KW-1185">Reference proteome</keyword>
<evidence type="ECO:0000313" key="1">
    <source>
        <dbReference type="EMBL" id="MET3757583.1"/>
    </source>
</evidence>
<dbReference type="EMBL" id="JBEPMY010000018">
    <property type="protein sequence ID" value="MET3757583.1"/>
    <property type="molecule type" value="Genomic_DNA"/>
</dbReference>
<sequence length="176" mass="18506">MRAISRGTVAGPYLDEMDAGTNAILAPVFDPLLPDRLFPPLPGQTYAERYDNALAIQRGMDRAFDDQHPYISTTLQGAGELASDAAFKLPSGRAADTALAGIKGFGSGEGGFSNRAEQAFHDALEEAVEGFGMDALERRGMMPTQAGPEAHRKAGARALTRALLRAGSRNGGGGGW</sequence>
<protein>
    <submittedName>
        <fullName evidence="1">Uncharacterized protein</fullName>
    </submittedName>
</protein>
<accession>A0ABV2MM92</accession>
<name>A0ABV2MM92_9HYPH</name>
<proteinExistence type="predicted"/>